<accession>A0A7D8YLC4</accession>
<dbReference type="AlphaFoldDB" id="A0A7D8YLC4"/>
<reference evidence="3 4" key="1">
    <citation type="submission" date="2018-05" db="EMBL/GenBank/DDBJ databases">
        <title>Whole genome sequencing for identification of molecular markers to develop diagnostic detection tools for the regulated plant pathogen Lachnellula willkommii.</title>
        <authorList>
            <person name="Giroux E."/>
            <person name="Bilodeau G."/>
        </authorList>
    </citation>
    <scope>NUCLEOTIDE SEQUENCE [LARGE SCALE GENOMIC DNA]</scope>
    <source>
        <strain evidence="3 4">CBS 625.97</strain>
    </source>
</reference>
<dbReference type="PANTHER" id="PTHR39613:SF1">
    <property type="entry name" value="ANCHORED CELL WALL PROTEIN, PUTATIVE (AFU_ORTHOLOGUE AFUA_4G08960)-RELATED"/>
    <property type="match status" value="1"/>
</dbReference>
<gene>
    <name evidence="3" type="ORF">LCER1_G009434</name>
</gene>
<sequence>TFAIMYSLITLSLALGASALVVPRSSCSFELTAAGGQTGTIGQLSDGQNRIGGGLSPTTFTLNNGSITDAAGRGCILTSSIGQFQCDQSVSPASGFSIESNGTLEHSGSSTFYACAASDTEWNLYTTPVVGQDTCVEISLTASGCGATTSTSAAPSVITVSSVATVTVHDCALPSSTAGLASSAPVVVPTSVATFQSTAPAVVSSIPAISVATVQSPTPIVKSSSVVVPAVSSAPANTIVPVGYTSAIASSEVSTQTVQTLPPVKESSAVVQSSAPAVKPTTVVSVVQSSSIIVQTTVPLKSTETVVPVEKTSSVLVSSQVPSTAATYSSISSIVPTNTPIPSTLITVIPTTTPTSSLIWVNTTSTLASLSVPPHL</sequence>
<evidence type="ECO:0000313" key="3">
    <source>
        <dbReference type="EMBL" id="TVY38282.1"/>
    </source>
</evidence>
<name>A0A7D8YLC4_9HELO</name>
<evidence type="ECO:0000256" key="1">
    <source>
        <dbReference type="SAM" id="SignalP"/>
    </source>
</evidence>
<dbReference type="PANTHER" id="PTHR39613">
    <property type="entry name" value="ANCHORED CELL WALL PROTEIN, PUTATIVE (AFU_ORTHOLOGUE AFUA_4G08960)-RELATED"/>
    <property type="match status" value="1"/>
</dbReference>
<organism evidence="3 4">
    <name type="scientific">Lachnellula cervina</name>
    <dbReference type="NCBI Taxonomy" id="1316786"/>
    <lineage>
        <taxon>Eukaryota</taxon>
        <taxon>Fungi</taxon>
        <taxon>Dikarya</taxon>
        <taxon>Ascomycota</taxon>
        <taxon>Pezizomycotina</taxon>
        <taxon>Leotiomycetes</taxon>
        <taxon>Helotiales</taxon>
        <taxon>Lachnaceae</taxon>
        <taxon>Lachnellula</taxon>
    </lineage>
</organism>
<comment type="caution">
    <text evidence="3">The sequence shown here is derived from an EMBL/GenBank/DDBJ whole genome shotgun (WGS) entry which is preliminary data.</text>
</comment>
<dbReference type="InterPro" id="IPR054508">
    <property type="entry name" value="PIR1-like_C"/>
</dbReference>
<feature type="domain" description="Cell wall mannoprotein PIR1-like C-terminal" evidence="2">
    <location>
        <begin position="65"/>
        <end position="138"/>
    </location>
</feature>
<dbReference type="EMBL" id="QGMG01002302">
    <property type="protein sequence ID" value="TVY38282.1"/>
    <property type="molecule type" value="Genomic_DNA"/>
</dbReference>
<proteinExistence type="predicted"/>
<evidence type="ECO:0000313" key="4">
    <source>
        <dbReference type="Proteomes" id="UP000481288"/>
    </source>
</evidence>
<keyword evidence="4" id="KW-1185">Reference proteome</keyword>
<feature type="chain" id="PRO_5028843673" description="Cell wall mannoprotein PIR1-like C-terminal domain-containing protein" evidence="1">
    <location>
        <begin position="20"/>
        <end position="376"/>
    </location>
</feature>
<feature type="non-terminal residue" evidence="3">
    <location>
        <position position="1"/>
    </location>
</feature>
<dbReference type="Proteomes" id="UP000481288">
    <property type="component" value="Unassembled WGS sequence"/>
</dbReference>
<protein>
    <recommendedName>
        <fullName evidence="2">Cell wall mannoprotein PIR1-like C-terminal domain-containing protein</fullName>
    </recommendedName>
</protein>
<feature type="signal peptide" evidence="1">
    <location>
        <begin position="1"/>
        <end position="19"/>
    </location>
</feature>
<evidence type="ECO:0000259" key="2">
    <source>
        <dbReference type="Pfam" id="PF22799"/>
    </source>
</evidence>
<dbReference type="Pfam" id="PF22799">
    <property type="entry name" value="PIR1-like_C"/>
    <property type="match status" value="1"/>
</dbReference>
<keyword evidence="1" id="KW-0732">Signal</keyword>
<dbReference type="OrthoDB" id="4657524at2759"/>